<dbReference type="EMBL" id="JAVLET010000003">
    <property type="protein sequence ID" value="KAL0471349.1"/>
    <property type="molecule type" value="Genomic_DNA"/>
</dbReference>
<name>A0ABR3DFF9_NEUIN</name>
<accession>A0ABR3DFF9</accession>
<proteinExistence type="predicted"/>
<reference evidence="2 3" key="1">
    <citation type="submission" date="2023-09" db="EMBL/GenBank/DDBJ databases">
        <title>Multi-omics analysis of a traditional fermented food reveals byproduct-associated fungal strains for waste-to-food upcycling.</title>
        <authorList>
            <consortium name="Lawrence Berkeley National Laboratory"/>
            <person name="Rekdal V.M."/>
            <person name="Villalobos-Escobedo J.M."/>
            <person name="Rodriguez-Valeron N."/>
            <person name="Garcia M.O."/>
            <person name="Vasquez D.P."/>
            <person name="Damayanti I."/>
            <person name="Sorensen P.M."/>
            <person name="Baidoo E.E."/>
            <person name="De Carvalho A.C."/>
            <person name="Riley R."/>
            <person name="Lipzen A."/>
            <person name="He G."/>
            <person name="Yan M."/>
            <person name="Haridas S."/>
            <person name="Daum C."/>
            <person name="Yoshinaga Y."/>
            <person name="Ng V."/>
            <person name="Grigoriev I.V."/>
            <person name="Munk R."/>
            <person name="Nuraida L."/>
            <person name="Wijaya C.H."/>
            <person name="Morales P.-C."/>
            <person name="Keasling J.D."/>
        </authorList>
    </citation>
    <scope>NUCLEOTIDE SEQUENCE [LARGE SCALE GENOMIC DNA]</scope>
    <source>
        <strain evidence="2 3">FGSC 2613</strain>
    </source>
</reference>
<keyword evidence="3" id="KW-1185">Reference proteome</keyword>
<evidence type="ECO:0000256" key="1">
    <source>
        <dbReference type="SAM" id="MobiDB-lite"/>
    </source>
</evidence>
<comment type="caution">
    <text evidence="2">The sequence shown here is derived from an EMBL/GenBank/DDBJ whole genome shotgun (WGS) entry which is preliminary data.</text>
</comment>
<sequence length="91" mass="9210">MCSRSHSGSAAEVGVIVGGVGQVTAPLRLSEWPGSGSSSSRASETGIGDKMFRLSITQLSEGNGLKPQKGEEGLEDEELAWDESGSASGGA</sequence>
<organism evidence="2 3">
    <name type="scientific">Neurospora intermedia</name>
    <dbReference type="NCBI Taxonomy" id="5142"/>
    <lineage>
        <taxon>Eukaryota</taxon>
        <taxon>Fungi</taxon>
        <taxon>Dikarya</taxon>
        <taxon>Ascomycota</taxon>
        <taxon>Pezizomycotina</taxon>
        <taxon>Sordariomycetes</taxon>
        <taxon>Sordariomycetidae</taxon>
        <taxon>Sordariales</taxon>
        <taxon>Sordariaceae</taxon>
        <taxon>Neurospora</taxon>
    </lineage>
</organism>
<dbReference type="Proteomes" id="UP001451303">
    <property type="component" value="Unassembled WGS sequence"/>
</dbReference>
<feature type="region of interest" description="Disordered" evidence="1">
    <location>
        <begin position="59"/>
        <end position="91"/>
    </location>
</feature>
<evidence type="ECO:0000313" key="3">
    <source>
        <dbReference type="Proteomes" id="UP001451303"/>
    </source>
</evidence>
<protein>
    <submittedName>
        <fullName evidence="2">Uncharacterized protein</fullName>
    </submittedName>
</protein>
<evidence type="ECO:0000313" key="2">
    <source>
        <dbReference type="EMBL" id="KAL0471349.1"/>
    </source>
</evidence>
<gene>
    <name evidence="2" type="ORF">QR685DRAFT_518968</name>
</gene>
<feature type="region of interest" description="Disordered" evidence="1">
    <location>
        <begin position="28"/>
        <end position="47"/>
    </location>
</feature>